<protein>
    <submittedName>
        <fullName evidence="2">Uncharacterized protein</fullName>
    </submittedName>
</protein>
<proteinExistence type="predicted"/>
<gene>
    <name evidence="2" type="ORF">HQN59_22525</name>
</gene>
<reference evidence="2 3" key="1">
    <citation type="submission" date="2020-06" db="EMBL/GenBank/DDBJ databases">
        <title>Schlegella sp. ID0723 isolated from air conditioner.</title>
        <authorList>
            <person name="Kim D.Y."/>
            <person name="Kim D.-U."/>
        </authorList>
    </citation>
    <scope>NUCLEOTIDE SEQUENCE [LARGE SCALE GENOMIC DNA]</scope>
    <source>
        <strain evidence="2 3">ID0723</strain>
    </source>
</reference>
<dbReference type="EMBL" id="JABWMJ010000014">
    <property type="protein sequence ID" value="NUZ08528.1"/>
    <property type="molecule type" value="Genomic_DNA"/>
</dbReference>
<evidence type="ECO:0000256" key="1">
    <source>
        <dbReference type="SAM" id="MobiDB-lite"/>
    </source>
</evidence>
<evidence type="ECO:0000313" key="3">
    <source>
        <dbReference type="Proteomes" id="UP000529637"/>
    </source>
</evidence>
<evidence type="ECO:0000313" key="2">
    <source>
        <dbReference type="EMBL" id="NUZ08528.1"/>
    </source>
</evidence>
<dbReference type="Proteomes" id="UP000529637">
    <property type="component" value="Unassembled WGS sequence"/>
</dbReference>
<dbReference type="AlphaFoldDB" id="A0A7Y6NSH9"/>
<comment type="caution">
    <text evidence="2">The sequence shown here is derived from an EMBL/GenBank/DDBJ whole genome shotgun (WGS) entry which is preliminary data.</text>
</comment>
<accession>A0A7Y6NSH9</accession>
<sequence>MSKSRKMVVQVTIAAEECPELHRRLADITSPRRRVKRFLSLAEMGLFAEHVRLGVAAPAQADVTGPGTSMPLKPLALNRSVSAPQLPSPPGGQSIAEMADMFEDSKGAEGSADADEAG</sequence>
<name>A0A7Y6NSH9_9BURK</name>
<keyword evidence="3" id="KW-1185">Reference proteome</keyword>
<organism evidence="2 3">
    <name type="scientific">Piscinibacter koreensis</name>
    <dbReference type="NCBI Taxonomy" id="2742824"/>
    <lineage>
        <taxon>Bacteria</taxon>
        <taxon>Pseudomonadati</taxon>
        <taxon>Pseudomonadota</taxon>
        <taxon>Betaproteobacteria</taxon>
        <taxon>Burkholderiales</taxon>
        <taxon>Sphaerotilaceae</taxon>
        <taxon>Piscinibacter</taxon>
    </lineage>
</organism>
<feature type="region of interest" description="Disordered" evidence="1">
    <location>
        <begin position="79"/>
        <end position="118"/>
    </location>
</feature>